<dbReference type="Pfam" id="PF14964">
    <property type="entry name" value="INTS15"/>
    <property type="match status" value="1"/>
</dbReference>
<organism evidence="1 2">
    <name type="scientific">Dryococelus australis</name>
    <dbReference type="NCBI Taxonomy" id="614101"/>
    <lineage>
        <taxon>Eukaryota</taxon>
        <taxon>Metazoa</taxon>
        <taxon>Ecdysozoa</taxon>
        <taxon>Arthropoda</taxon>
        <taxon>Hexapoda</taxon>
        <taxon>Insecta</taxon>
        <taxon>Pterygota</taxon>
        <taxon>Neoptera</taxon>
        <taxon>Polyneoptera</taxon>
        <taxon>Phasmatodea</taxon>
        <taxon>Verophasmatodea</taxon>
        <taxon>Anareolatae</taxon>
        <taxon>Phasmatidae</taxon>
        <taxon>Eurycanthinae</taxon>
        <taxon>Dryococelus</taxon>
    </lineage>
</organism>
<dbReference type="PANTHER" id="PTHR14540:SF2">
    <property type="entry name" value="INTEGRATOR COMPLEX SUBUNIT 15"/>
    <property type="match status" value="1"/>
</dbReference>
<sequence length="86" mass="9625">MQDVCCPQKLNCIQELQLLEALSDYFKPSFSGGLSSDATRNTMFLSLFPHGNPDRLRMLVKLVSMAISTKNIPVLSATGMWMQVKM</sequence>
<protein>
    <recommendedName>
        <fullName evidence="3">BTB domain-containing protein</fullName>
    </recommendedName>
</protein>
<keyword evidence="2" id="KW-1185">Reference proteome</keyword>
<accession>A0ABQ9IG91</accession>
<evidence type="ECO:0000313" key="2">
    <source>
        <dbReference type="Proteomes" id="UP001159363"/>
    </source>
</evidence>
<dbReference type="EMBL" id="JARBHB010000001">
    <property type="protein sequence ID" value="KAJ8895676.1"/>
    <property type="molecule type" value="Genomic_DNA"/>
</dbReference>
<dbReference type="PANTHER" id="PTHR14540">
    <property type="entry name" value="INTEGRATOR COMPLEX SUBUNIT 15"/>
    <property type="match status" value="1"/>
</dbReference>
<gene>
    <name evidence="1" type="ORF">PR048_001012</name>
</gene>
<comment type="caution">
    <text evidence="1">The sequence shown here is derived from an EMBL/GenBank/DDBJ whole genome shotgun (WGS) entry which is preliminary data.</text>
</comment>
<name>A0ABQ9IG91_9NEOP</name>
<reference evidence="1 2" key="1">
    <citation type="submission" date="2023-02" db="EMBL/GenBank/DDBJ databases">
        <title>LHISI_Scaffold_Assembly.</title>
        <authorList>
            <person name="Stuart O.P."/>
            <person name="Cleave R."/>
            <person name="Magrath M.J.L."/>
            <person name="Mikheyev A.S."/>
        </authorList>
    </citation>
    <scope>NUCLEOTIDE SEQUENCE [LARGE SCALE GENOMIC DNA]</scope>
    <source>
        <strain evidence="1">Daus_M_001</strain>
        <tissue evidence="1">Leg muscle</tissue>
    </source>
</reference>
<dbReference type="Proteomes" id="UP001159363">
    <property type="component" value="Chromosome 1"/>
</dbReference>
<evidence type="ECO:0000313" key="1">
    <source>
        <dbReference type="EMBL" id="KAJ8895676.1"/>
    </source>
</evidence>
<evidence type="ECO:0008006" key="3">
    <source>
        <dbReference type="Google" id="ProtNLM"/>
    </source>
</evidence>
<dbReference type="InterPro" id="IPR027844">
    <property type="entry name" value="INTS15"/>
</dbReference>
<proteinExistence type="predicted"/>